<dbReference type="Proteomes" id="UP000814033">
    <property type="component" value="Unassembled WGS sequence"/>
</dbReference>
<proteinExistence type="predicted"/>
<name>A0ACB8R1B4_9AGAM</name>
<keyword evidence="2" id="KW-1185">Reference proteome</keyword>
<comment type="caution">
    <text evidence="1">The sequence shown here is derived from an EMBL/GenBank/DDBJ whole genome shotgun (WGS) entry which is preliminary data.</text>
</comment>
<evidence type="ECO:0000313" key="1">
    <source>
        <dbReference type="EMBL" id="KAI0037697.1"/>
    </source>
</evidence>
<dbReference type="EMBL" id="MU276772">
    <property type="protein sequence ID" value="KAI0037697.1"/>
    <property type="molecule type" value="Genomic_DNA"/>
</dbReference>
<organism evidence="1 2">
    <name type="scientific">Auriscalpium vulgare</name>
    <dbReference type="NCBI Taxonomy" id="40419"/>
    <lineage>
        <taxon>Eukaryota</taxon>
        <taxon>Fungi</taxon>
        <taxon>Dikarya</taxon>
        <taxon>Basidiomycota</taxon>
        <taxon>Agaricomycotina</taxon>
        <taxon>Agaricomycetes</taxon>
        <taxon>Russulales</taxon>
        <taxon>Auriscalpiaceae</taxon>
        <taxon>Auriscalpium</taxon>
    </lineage>
</organism>
<sequence length="206" mass="23587">MKANASTAIANHRVVLVPYRWEHVATYHAWMQDPLLREATASEELTLEEEYAMQRSWRDDEDKLTFIVLARPIGDSDYPQGELTDEAIRALPMVGDVNLFLKNDRDDPEFEIEVEVMIADPAYRRQQLAHSALSLLLSYATSEPASPLPVPASRLVVRISASNSPSIALFEKLGFEIVRRVEVFDEVEMRVQQRVEWEGGLVREYR</sequence>
<protein>
    <submittedName>
        <fullName evidence="1">Uncharacterized protein</fullName>
    </submittedName>
</protein>
<reference evidence="1" key="2">
    <citation type="journal article" date="2022" name="New Phytol.">
        <title>Evolutionary transition to the ectomycorrhizal habit in the genomes of a hyperdiverse lineage of mushroom-forming fungi.</title>
        <authorList>
            <person name="Looney B."/>
            <person name="Miyauchi S."/>
            <person name="Morin E."/>
            <person name="Drula E."/>
            <person name="Courty P.E."/>
            <person name="Kohler A."/>
            <person name="Kuo A."/>
            <person name="LaButti K."/>
            <person name="Pangilinan J."/>
            <person name="Lipzen A."/>
            <person name="Riley R."/>
            <person name="Andreopoulos W."/>
            <person name="He G."/>
            <person name="Johnson J."/>
            <person name="Nolan M."/>
            <person name="Tritt A."/>
            <person name="Barry K.W."/>
            <person name="Grigoriev I.V."/>
            <person name="Nagy L.G."/>
            <person name="Hibbett D."/>
            <person name="Henrissat B."/>
            <person name="Matheny P.B."/>
            <person name="Labbe J."/>
            <person name="Martin F.M."/>
        </authorList>
    </citation>
    <scope>NUCLEOTIDE SEQUENCE</scope>
    <source>
        <strain evidence="1">FP105234-sp</strain>
    </source>
</reference>
<reference evidence="1" key="1">
    <citation type="submission" date="2021-02" db="EMBL/GenBank/DDBJ databases">
        <authorList>
            <consortium name="DOE Joint Genome Institute"/>
            <person name="Ahrendt S."/>
            <person name="Looney B.P."/>
            <person name="Miyauchi S."/>
            <person name="Morin E."/>
            <person name="Drula E."/>
            <person name="Courty P.E."/>
            <person name="Chicoki N."/>
            <person name="Fauchery L."/>
            <person name="Kohler A."/>
            <person name="Kuo A."/>
            <person name="Labutti K."/>
            <person name="Pangilinan J."/>
            <person name="Lipzen A."/>
            <person name="Riley R."/>
            <person name="Andreopoulos W."/>
            <person name="He G."/>
            <person name="Johnson J."/>
            <person name="Barry K.W."/>
            <person name="Grigoriev I.V."/>
            <person name="Nagy L."/>
            <person name="Hibbett D."/>
            <person name="Henrissat B."/>
            <person name="Matheny P.B."/>
            <person name="Labbe J."/>
            <person name="Martin F."/>
        </authorList>
    </citation>
    <scope>NUCLEOTIDE SEQUENCE</scope>
    <source>
        <strain evidence="1">FP105234-sp</strain>
    </source>
</reference>
<gene>
    <name evidence="1" type="ORF">FA95DRAFT_1506665</name>
</gene>
<accession>A0ACB8R1B4</accession>
<evidence type="ECO:0000313" key="2">
    <source>
        <dbReference type="Proteomes" id="UP000814033"/>
    </source>
</evidence>